<name>I8AJY1_9BACL</name>
<dbReference type="PANTHER" id="PTHR41324:SF1">
    <property type="entry name" value="DUF2232 DOMAIN-CONTAINING PROTEIN"/>
    <property type="match status" value="1"/>
</dbReference>
<dbReference type="OrthoDB" id="2987886at2"/>
<keyword evidence="1" id="KW-1133">Transmembrane helix</keyword>
<dbReference type="eggNOG" id="COG4241">
    <property type="taxonomic scope" value="Bacteria"/>
</dbReference>
<gene>
    <name evidence="2" type="ORF">A374_07296</name>
</gene>
<accession>I8AJY1</accession>
<protein>
    <recommendedName>
        <fullName evidence="4">DUF2232 domain-containing protein</fullName>
    </recommendedName>
</protein>
<evidence type="ECO:0000313" key="3">
    <source>
        <dbReference type="Proteomes" id="UP000004080"/>
    </source>
</evidence>
<keyword evidence="1" id="KW-0472">Membrane</keyword>
<comment type="caution">
    <text evidence="2">The sequence shown here is derived from an EMBL/GenBank/DDBJ whole genome shotgun (WGS) entry which is preliminary data.</text>
</comment>
<feature type="transmembrane region" description="Helical" evidence="1">
    <location>
        <begin position="7"/>
        <end position="26"/>
    </location>
</feature>
<dbReference type="PATRIC" id="fig|1196324.3.peg.1493"/>
<keyword evidence="1" id="KW-0812">Transmembrane</keyword>
<evidence type="ECO:0008006" key="4">
    <source>
        <dbReference type="Google" id="ProtNLM"/>
    </source>
</evidence>
<proteinExistence type="predicted"/>
<dbReference type="EMBL" id="AKKV01000023">
    <property type="protein sequence ID" value="EIT86107.1"/>
    <property type="molecule type" value="Genomic_DNA"/>
</dbReference>
<dbReference type="AlphaFoldDB" id="I8AJY1"/>
<dbReference type="InterPro" id="IPR018710">
    <property type="entry name" value="DUF2232"/>
</dbReference>
<feature type="transmembrane region" description="Helical" evidence="1">
    <location>
        <begin position="272"/>
        <end position="302"/>
    </location>
</feature>
<reference evidence="2 3" key="1">
    <citation type="journal article" date="2012" name="J. Bacteriol.">
        <title>Genome of Bacillus macauensis ZFHKF-1, a Long-Chain-Forming Bacterium.</title>
        <authorList>
            <person name="Cai L."/>
            <person name="Zhang T."/>
        </authorList>
    </citation>
    <scope>NUCLEOTIDE SEQUENCE [LARGE SCALE GENOMIC DNA]</scope>
    <source>
        <strain evidence="2 3">ZFHKF-1</strain>
    </source>
</reference>
<dbReference type="Pfam" id="PF09991">
    <property type="entry name" value="DUF2232"/>
    <property type="match status" value="1"/>
</dbReference>
<evidence type="ECO:0000256" key="1">
    <source>
        <dbReference type="SAM" id="Phobius"/>
    </source>
</evidence>
<feature type="transmembrane region" description="Helical" evidence="1">
    <location>
        <begin position="166"/>
        <end position="187"/>
    </location>
</feature>
<dbReference type="STRING" id="1196324.A374_07296"/>
<feature type="transmembrane region" description="Helical" evidence="1">
    <location>
        <begin position="63"/>
        <end position="87"/>
    </location>
</feature>
<feature type="transmembrane region" description="Helical" evidence="1">
    <location>
        <begin position="237"/>
        <end position="260"/>
    </location>
</feature>
<feature type="transmembrane region" description="Helical" evidence="1">
    <location>
        <begin position="207"/>
        <end position="225"/>
    </location>
</feature>
<evidence type="ECO:0000313" key="2">
    <source>
        <dbReference type="EMBL" id="EIT86107.1"/>
    </source>
</evidence>
<dbReference type="RefSeq" id="WP_007201556.1">
    <property type="nucleotide sequence ID" value="NZ_AKKV01000023.1"/>
</dbReference>
<organism evidence="2 3">
    <name type="scientific">Fictibacillus macauensis ZFHKF-1</name>
    <dbReference type="NCBI Taxonomy" id="1196324"/>
    <lineage>
        <taxon>Bacteria</taxon>
        <taxon>Bacillati</taxon>
        <taxon>Bacillota</taxon>
        <taxon>Bacilli</taxon>
        <taxon>Bacillales</taxon>
        <taxon>Fictibacillaceae</taxon>
        <taxon>Fictibacillus</taxon>
    </lineage>
</organism>
<sequence>MKKTSALVEGAIMTAVYLILLLISLYVPLINLFSMLLLPIPILLVVCRQGLQVGFLSAAVASVLSLLVAGVLGGFMGVMFALIGVVIGELYRRKKSAFAVLLGTSLAFVVSLLGLLVFMKVVLDINLIQQGQQAMNEMITQFEKMYKVQDPSVFKPLREAISLMPIVLPSSILIGSLLIAIVVQWLSTLFLKRLRIPFQALPPVREWNVPRGFLWLYLLTIVLMFTNPEQGSTLHALVLNAFSLLSLVLAVQGFSVIFHFFYVKQWSRAGAIWTTVAIVILSPFFALLMEFVRILGILDLGFGLKQRTKKRQ</sequence>
<keyword evidence="3" id="KW-1185">Reference proteome</keyword>
<feature type="transmembrane region" description="Helical" evidence="1">
    <location>
        <begin position="99"/>
        <end position="123"/>
    </location>
</feature>
<dbReference type="PANTHER" id="PTHR41324">
    <property type="entry name" value="MEMBRANE PROTEIN-RELATED"/>
    <property type="match status" value="1"/>
</dbReference>
<dbReference type="Proteomes" id="UP000004080">
    <property type="component" value="Unassembled WGS sequence"/>
</dbReference>